<dbReference type="EMBL" id="JAEQNE010000010">
    <property type="protein sequence ID" value="MBL0394932.1"/>
    <property type="molecule type" value="Genomic_DNA"/>
</dbReference>
<accession>A0A936Z6E3</accession>
<sequence>MQSMGHALAAVLVMLAPALAGAEGLDWVAKDGRGTLVVAGGSDALPLHVCRVDLGSGVVVPGKFWTGGDRGGECRVAAGGKEQGYANFEMLVEAADTEAVYRWVPGHAMGYPQNSVIGGGAADGQRLLVCAAVDKSDGSVHPGYMQDDNCIYGRDGAQAVAENYLVLATNDPEVTRTEEAQPALQGFDPGSILGGKGVAAFCARKADACVATLPANF</sequence>
<evidence type="ECO:0000256" key="1">
    <source>
        <dbReference type="SAM" id="SignalP"/>
    </source>
</evidence>
<gene>
    <name evidence="2" type="ORF">JJ685_27610</name>
</gene>
<proteinExistence type="predicted"/>
<keyword evidence="1" id="KW-0732">Signal</keyword>
<feature type="chain" id="PRO_5037705618" evidence="1">
    <location>
        <begin position="23"/>
        <end position="217"/>
    </location>
</feature>
<protein>
    <submittedName>
        <fullName evidence="2">DUF3421 domain-containing protein</fullName>
    </submittedName>
</protein>
<name>A0A936Z6E3_9BURK</name>
<organism evidence="2 3">
    <name type="scientific">Ramlibacter monticola</name>
    <dbReference type="NCBI Taxonomy" id="1926872"/>
    <lineage>
        <taxon>Bacteria</taxon>
        <taxon>Pseudomonadati</taxon>
        <taxon>Pseudomonadota</taxon>
        <taxon>Betaproteobacteria</taxon>
        <taxon>Burkholderiales</taxon>
        <taxon>Comamonadaceae</taxon>
        <taxon>Ramlibacter</taxon>
    </lineage>
</organism>
<dbReference type="Pfam" id="PF11901">
    <property type="entry name" value="DM9"/>
    <property type="match status" value="1"/>
</dbReference>
<dbReference type="InterPro" id="IPR006616">
    <property type="entry name" value="DM9_repeat"/>
</dbReference>
<reference evidence="2 3" key="1">
    <citation type="journal article" date="2017" name="Int. J. Syst. Evol. Microbiol.">
        <title>Ramlibacter monticola sp. nov., isolated from forest soil.</title>
        <authorList>
            <person name="Chaudhary D.K."/>
            <person name="Kim J."/>
        </authorList>
    </citation>
    <scope>NUCLEOTIDE SEQUENCE [LARGE SCALE GENOMIC DNA]</scope>
    <source>
        <strain evidence="2 3">KACC 19175</strain>
    </source>
</reference>
<evidence type="ECO:0000313" key="2">
    <source>
        <dbReference type="EMBL" id="MBL0394932.1"/>
    </source>
</evidence>
<evidence type="ECO:0000313" key="3">
    <source>
        <dbReference type="Proteomes" id="UP000599109"/>
    </source>
</evidence>
<dbReference type="PANTHER" id="PTHR31649">
    <property type="entry name" value="AGAP009604-PA"/>
    <property type="match status" value="1"/>
</dbReference>
<dbReference type="AlphaFoldDB" id="A0A936Z6E3"/>
<dbReference type="PANTHER" id="PTHR31649:SF1">
    <property type="entry name" value="FARNESOIC ACID O-METHYL TRANSFERASE DOMAIN-CONTAINING PROTEIN"/>
    <property type="match status" value="1"/>
</dbReference>
<dbReference type="SMART" id="SM00696">
    <property type="entry name" value="DM9"/>
    <property type="match status" value="1"/>
</dbReference>
<comment type="caution">
    <text evidence="2">The sequence shown here is derived from an EMBL/GenBank/DDBJ whole genome shotgun (WGS) entry which is preliminary data.</text>
</comment>
<keyword evidence="3" id="KW-1185">Reference proteome</keyword>
<dbReference type="RefSeq" id="WP_201677598.1">
    <property type="nucleotide sequence ID" value="NZ_JAEQNE010000010.1"/>
</dbReference>
<feature type="signal peptide" evidence="1">
    <location>
        <begin position="1"/>
        <end position="22"/>
    </location>
</feature>
<dbReference type="Proteomes" id="UP000599109">
    <property type="component" value="Unassembled WGS sequence"/>
</dbReference>